<dbReference type="PANTHER" id="PTHR24113:SF15">
    <property type="entry name" value="NACHT DOMAIN-CONTAINING PROTEIN"/>
    <property type="match status" value="1"/>
</dbReference>
<reference evidence="3" key="1">
    <citation type="submission" date="2021-02" db="EMBL/GenBank/DDBJ databases">
        <authorList>
            <person name="Nowell W R."/>
        </authorList>
    </citation>
    <scope>NUCLEOTIDE SEQUENCE</scope>
</reference>
<dbReference type="Pfam" id="PF13516">
    <property type="entry name" value="LRR_6"/>
    <property type="match status" value="1"/>
</dbReference>
<proteinExistence type="predicted"/>
<dbReference type="Proteomes" id="UP000663851">
    <property type="component" value="Unassembled WGS sequence"/>
</dbReference>
<dbReference type="GO" id="GO:0005096">
    <property type="term" value="F:GTPase activator activity"/>
    <property type="evidence" value="ECO:0007669"/>
    <property type="project" value="InterPro"/>
</dbReference>
<evidence type="ECO:0000313" key="2">
    <source>
        <dbReference type="EMBL" id="CAF3739027.1"/>
    </source>
</evidence>
<accession>A0A820PD99</accession>
<gene>
    <name evidence="2" type="ORF">FME351_LOCUS30151</name>
    <name evidence="3" type="ORF">HFQ381_LOCUS20220</name>
    <name evidence="4" type="ORF">TSG867_LOCUS24607</name>
</gene>
<evidence type="ECO:0000313" key="5">
    <source>
        <dbReference type="Proteomes" id="UP000663851"/>
    </source>
</evidence>
<evidence type="ECO:0000313" key="4">
    <source>
        <dbReference type="EMBL" id="CAF4550301.1"/>
    </source>
</evidence>
<dbReference type="GO" id="GO:0006913">
    <property type="term" value="P:nucleocytoplasmic transport"/>
    <property type="evidence" value="ECO:0007669"/>
    <property type="project" value="TreeGrafter"/>
</dbReference>
<dbReference type="EMBL" id="CAJOBO010001705">
    <property type="protein sequence ID" value="CAF4402856.1"/>
    <property type="molecule type" value="Genomic_DNA"/>
</dbReference>
<feature type="region of interest" description="Disordered" evidence="1">
    <location>
        <begin position="31"/>
        <end position="67"/>
    </location>
</feature>
<protein>
    <submittedName>
        <fullName evidence="3">Uncharacterized protein</fullName>
    </submittedName>
</protein>
<dbReference type="InterPro" id="IPR001611">
    <property type="entry name" value="Leu-rich_rpt"/>
</dbReference>
<dbReference type="GO" id="GO:0031267">
    <property type="term" value="F:small GTPase binding"/>
    <property type="evidence" value="ECO:0007669"/>
    <property type="project" value="TreeGrafter"/>
</dbReference>
<feature type="compositionally biased region" description="Polar residues" evidence="1">
    <location>
        <begin position="43"/>
        <end position="67"/>
    </location>
</feature>
<dbReference type="Proteomes" id="UP000663862">
    <property type="component" value="Unassembled WGS sequence"/>
</dbReference>
<dbReference type="GO" id="GO:0005634">
    <property type="term" value="C:nucleus"/>
    <property type="evidence" value="ECO:0007669"/>
    <property type="project" value="TreeGrafter"/>
</dbReference>
<dbReference type="Proteomes" id="UP000663869">
    <property type="component" value="Unassembled WGS sequence"/>
</dbReference>
<dbReference type="PANTHER" id="PTHR24113">
    <property type="entry name" value="RAN GTPASE-ACTIVATING PROTEIN 1"/>
    <property type="match status" value="1"/>
</dbReference>
<dbReference type="Gene3D" id="3.80.10.10">
    <property type="entry name" value="Ribonuclease Inhibitor"/>
    <property type="match status" value="1"/>
</dbReference>
<dbReference type="SUPFAM" id="SSF52047">
    <property type="entry name" value="RNI-like"/>
    <property type="match status" value="1"/>
</dbReference>
<dbReference type="InterPro" id="IPR032675">
    <property type="entry name" value="LRR_dom_sf"/>
</dbReference>
<organism evidence="3 5">
    <name type="scientific">Rotaria socialis</name>
    <dbReference type="NCBI Taxonomy" id="392032"/>
    <lineage>
        <taxon>Eukaryota</taxon>
        <taxon>Metazoa</taxon>
        <taxon>Spiralia</taxon>
        <taxon>Gnathifera</taxon>
        <taxon>Rotifera</taxon>
        <taxon>Eurotatoria</taxon>
        <taxon>Bdelloidea</taxon>
        <taxon>Philodinida</taxon>
        <taxon>Philodinidae</taxon>
        <taxon>Rotaria</taxon>
    </lineage>
</organism>
<name>A0A820PD99_9BILA</name>
<comment type="caution">
    <text evidence="3">The sequence shown here is derived from an EMBL/GenBank/DDBJ whole genome shotgun (WGS) entry which is preliminary data.</text>
</comment>
<dbReference type="AlphaFoldDB" id="A0A820PD99"/>
<feature type="compositionally biased region" description="Basic residues" evidence="1">
    <location>
        <begin position="31"/>
        <end position="42"/>
    </location>
</feature>
<sequence length="364" mass="41303">MESFNFTHIAGSLTQEPILSYDDDQGCRSLKKHEKTKQKKKPSTSSFQDQQKIKNRPSQFKTSRAQTKQGVITNREFIGRPNLKTTKNNCLSTVELMSAECENALQKNTLNFMEMTFDEKDTIQSLHELEATGSHEKEQIEHDMNIVNDPKVIEATIGSNETEKKNLILEEKLVQVGKLVIDDTIDLSSLNVTDNDIPLIIRTIFRKDKIKFTRLILRDNALTSVGVKMLVDRLLMEPMSVKNLGLSSNPDIRDDGIAHLVGLLRSNRSITTLAMHNTGITDQGIGLLADVLCDTKTRPALEKLYISFNKSITDNSLESLTHILEQNQTLTLLSLQHCSLSDRARQRLRRLNKKKNKKKFKLSE</sequence>
<dbReference type="EMBL" id="CAJNYU010004277">
    <property type="protein sequence ID" value="CAF3739027.1"/>
    <property type="molecule type" value="Genomic_DNA"/>
</dbReference>
<dbReference type="InterPro" id="IPR027038">
    <property type="entry name" value="RanGap"/>
</dbReference>
<dbReference type="EMBL" id="CAJOBQ010002277">
    <property type="protein sequence ID" value="CAF4550301.1"/>
    <property type="molecule type" value="Genomic_DNA"/>
</dbReference>
<evidence type="ECO:0000256" key="1">
    <source>
        <dbReference type="SAM" id="MobiDB-lite"/>
    </source>
</evidence>
<dbReference type="GO" id="GO:0048471">
    <property type="term" value="C:perinuclear region of cytoplasm"/>
    <property type="evidence" value="ECO:0007669"/>
    <property type="project" value="TreeGrafter"/>
</dbReference>
<dbReference type="SMART" id="SM00368">
    <property type="entry name" value="LRR_RI"/>
    <property type="match status" value="3"/>
</dbReference>
<dbReference type="GO" id="GO:0005829">
    <property type="term" value="C:cytosol"/>
    <property type="evidence" value="ECO:0007669"/>
    <property type="project" value="TreeGrafter"/>
</dbReference>
<evidence type="ECO:0000313" key="3">
    <source>
        <dbReference type="EMBL" id="CAF4402856.1"/>
    </source>
</evidence>